<proteinExistence type="predicted"/>
<protein>
    <submittedName>
        <fullName evidence="1">Uncharacterized protein</fullName>
    </submittedName>
</protein>
<evidence type="ECO:0000313" key="1">
    <source>
        <dbReference type="EMBL" id="MBB4942480.1"/>
    </source>
</evidence>
<organism evidence="1 2">
    <name type="scientific">Streptosporangium album</name>
    <dbReference type="NCBI Taxonomy" id="47479"/>
    <lineage>
        <taxon>Bacteria</taxon>
        <taxon>Bacillati</taxon>
        <taxon>Actinomycetota</taxon>
        <taxon>Actinomycetes</taxon>
        <taxon>Streptosporangiales</taxon>
        <taxon>Streptosporangiaceae</taxon>
        <taxon>Streptosporangium</taxon>
    </lineage>
</organism>
<reference evidence="1 2" key="1">
    <citation type="submission" date="2020-08" db="EMBL/GenBank/DDBJ databases">
        <title>Sequencing the genomes of 1000 actinobacteria strains.</title>
        <authorList>
            <person name="Klenk H.-P."/>
        </authorList>
    </citation>
    <scope>NUCLEOTIDE SEQUENCE [LARGE SCALE GENOMIC DNA]</scope>
    <source>
        <strain evidence="1 2">DSM 43023</strain>
    </source>
</reference>
<dbReference type="EMBL" id="JACHJU010000003">
    <property type="protein sequence ID" value="MBB4942480.1"/>
    <property type="molecule type" value="Genomic_DNA"/>
</dbReference>
<accession>A0A7W7WDK9</accession>
<name>A0A7W7WDK9_9ACTN</name>
<dbReference type="RefSeq" id="WP_184758430.1">
    <property type="nucleotide sequence ID" value="NZ_BAABEK010000012.1"/>
</dbReference>
<dbReference type="Proteomes" id="UP000534286">
    <property type="component" value="Unassembled WGS sequence"/>
</dbReference>
<gene>
    <name evidence="1" type="ORF">FHR32_006866</name>
</gene>
<sequence>MAGIDIHFEALDHCRKTAYNLSVLFGELDGKYPAGAADSSMFGKLADASALAAVLDVVEKKLGSELGLVKGRLKALEYALDDVENNVRKANKASEVAEA</sequence>
<keyword evidence="2" id="KW-1185">Reference proteome</keyword>
<evidence type="ECO:0000313" key="2">
    <source>
        <dbReference type="Proteomes" id="UP000534286"/>
    </source>
</evidence>
<dbReference type="AlphaFoldDB" id="A0A7W7WDK9"/>
<comment type="caution">
    <text evidence="1">The sequence shown here is derived from an EMBL/GenBank/DDBJ whole genome shotgun (WGS) entry which is preliminary data.</text>
</comment>